<dbReference type="AlphaFoldDB" id="A0A3M6V969"/>
<dbReference type="Proteomes" id="UP000282087">
    <property type="component" value="Unassembled WGS sequence"/>
</dbReference>
<feature type="transmembrane region" description="Helical" evidence="1">
    <location>
        <begin position="89"/>
        <end position="115"/>
    </location>
</feature>
<feature type="transmembrane region" description="Helical" evidence="1">
    <location>
        <begin position="225"/>
        <end position="247"/>
    </location>
</feature>
<evidence type="ECO:0000313" key="2">
    <source>
        <dbReference type="EMBL" id="RMX63475.1"/>
    </source>
</evidence>
<keyword evidence="3" id="KW-1185">Reference proteome</keyword>
<protein>
    <submittedName>
        <fullName evidence="2">Uncharacterized protein</fullName>
    </submittedName>
</protein>
<keyword evidence="1" id="KW-0812">Transmembrane</keyword>
<comment type="caution">
    <text evidence="2">The sequence shown here is derived from an EMBL/GenBank/DDBJ whole genome shotgun (WGS) entry which is preliminary data.</text>
</comment>
<keyword evidence="1" id="KW-1133">Transmembrane helix</keyword>
<sequence length="267" mass="30312">MATQETFHPKLIKLSSDLGSVVTDEYGTFDVSMIDVESERDDDVEQCQPSFYERLDSMCSKECLLIWLVLSVPFKLLTYKTLLFHAANFIFSVVAIICVFTLTMGKVLQSLVAAWGTKFRRIESWTLQHLLQLDCALYNFISPRDEHLMVYSPSIHMQQAQGLYGMYAQLYFGGVKLLATGIPGAFAVFMFIWSLQNVIVMALRNEPEASATTGHLLSIYYNLDMMMVVAVVAIYASVILLYVFVFISQQLTIFFCSQYLLYGTGLY</sequence>
<dbReference type="EMBL" id="QLLG01000396">
    <property type="protein sequence ID" value="RMX63475.1"/>
    <property type="molecule type" value="Genomic_DNA"/>
</dbReference>
<proteinExistence type="predicted"/>
<gene>
    <name evidence="2" type="ORF">DD238_004332</name>
</gene>
<evidence type="ECO:0000256" key="1">
    <source>
        <dbReference type="SAM" id="Phobius"/>
    </source>
</evidence>
<reference evidence="2 3" key="1">
    <citation type="submission" date="2018-06" db="EMBL/GenBank/DDBJ databases">
        <title>Comparative genomics of downy mildews reveals potential adaptations to biotrophy.</title>
        <authorList>
            <person name="Fletcher K."/>
            <person name="Klosterman S.J."/>
            <person name="Derevnina L."/>
            <person name="Martin F."/>
            <person name="Koike S."/>
            <person name="Reyes Chin-Wo S."/>
            <person name="Mou B."/>
            <person name="Michelmore R."/>
        </authorList>
    </citation>
    <scope>NUCLEOTIDE SEQUENCE [LARGE SCALE GENOMIC DNA]</scope>
    <source>
        <strain evidence="2 3">R14</strain>
    </source>
</reference>
<name>A0A3M6V969_9STRA</name>
<feature type="transmembrane region" description="Helical" evidence="1">
    <location>
        <begin position="64"/>
        <end position="83"/>
    </location>
</feature>
<accession>A0A3M6V969</accession>
<keyword evidence="1" id="KW-0472">Membrane</keyword>
<dbReference type="VEuPathDB" id="FungiDB:DD237_001164"/>
<evidence type="ECO:0000313" key="3">
    <source>
        <dbReference type="Proteomes" id="UP000282087"/>
    </source>
</evidence>
<feature type="transmembrane region" description="Helical" evidence="1">
    <location>
        <begin position="170"/>
        <end position="193"/>
    </location>
</feature>
<organism evidence="2 3">
    <name type="scientific">Peronospora effusa</name>
    <dbReference type="NCBI Taxonomy" id="542832"/>
    <lineage>
        <taxon>Eukaryota</taxon>
        <taxon>Sar</taxon>
        <taxon>Stramenopiles</taxon>
        <taxon>Oomycota</taxon>
        <taxon>Peronosporomycetes</taxon>
        <taxon>Peronosporales</taxon>
        <taxon>Peronosporaceae</taxon>
        <taxon>Peronospora</taxon>
    </lineage>
</organism>